<feature type="compositionally biased region" description="Low complexity" evidence="1">
    <location>
        <begin position="191"/>
        <end position="207"/>
    </location>
</feature>
<accession>A0A9P5EQN7</accession>
<sequence>MDSVFPFRYTTYGAGFNAAHSPGFPISDQKGGLMSCLAPHRRLRVELDRKEAAKIKSDRPFIVQWFMPINRWGNTLEAVIEYNFMKLAHPSRLLKMSVFAVSRGTKDHPQTDVVIVAQFETEEERPNHSQLRSQVYPEILRLLSSPEVERPEIGCYVEYCKDPRRMENPLGILAPEEAKLDTISTPKILTSSSSSNNSRPSSPARASLNSDGPQPPEKEDEKAKQEVDPVFEFFDMDAYDASIRAGSPSNKS</sequence>
<name>A0A9P5EQN7_COLSI</name>
<dbReference type="AlphaFoldDB" id="A0A9P5EQN7"/>
<evidence type="ECO:0000313" key="3">
    <source>
        <dbReference type="Proteomes" id="UP000711996"/>
    </source>
</evidence>
<dbReference type="Proteomes" id="UP000711996">
    <property type="component" value="Unassembled WGS sequence"/>
</dbReference>
<feature type="compositionally biased region" description="Basic and acidic residues" evidence="1">
    <location>
        <begin position="216"/>
        <end position="227"/>
    </location>
</feature>
<evidence type="ECO:0000256" key="1">
    <source>
        <dbReference type="SAM" id="MobiDB-lite"/>
    </source>
</evidence>
<organism evidence="2 3">
    <name type="scientific">Colletotrichum siamense</name>
    <name type="common">Anthracnose fungus</name>
    <dbReference type="NCBI Taxonomy" id="690259"/>
    <lineage>
        <taxon>Eukaryota</taxon>
        <taxon>Fungi</taxon>
        <taxon>Dikarya</taxon>
        <taxon>Ascomycota</taxon>
        <taxon>Pezizomycotina</taxon>
        <taxon>Sordariomycetes</taxon>
        <taxon>Hypocreomycetidae</taxon>
        <taxon>Glomerellales</taxon>
        <taxon>Glomerellaceae</taxon>
        <taxon>Colletotrichum</taxon>
        <taxon>Colletotrichum gloeosporioides species complex</taxon>
    </lineage>
</organism>
<dbReference type="OrthoDB" id="4834843at2759"/>
<comment type="caution">
    <text evidence="2">The sequence shown here is derived from an EMBL/GenBank/DDBJ whole genome shotgun (WGS) entry which is preliminary data.</text>
</comment>
<feature type="region of interest" description="Disordered" evidence="1">
    <location>
        <begin position="183"/>
        <end position="230"/>
    </location>
</feature>
<evidence type="ECO:0000313" key="2">
    <source>
        <dbReference type="EMBL" id="KAF4858004.1"/>
    </source>
</evidence>
<dbReference type="EMBL" id="QPMT01000023">
    <property type="protein sequence ID" value="KAF4858004.1"/>
    <property type="molecule type" value="Genomic_DNA"/>
</dbReference>
<protein>
    <submittedName>
        <fullName evidence="2">Uncharacterized protein</fullName>
    </submittedName>
</protein>
<reference evidence="2" key="1">
    <citation type="submission" date="2019-06" db="EMBL/GenBank/DDBJ databases">
        <authorList>
            <person name="Gan P."/>
            <person name="Shirasu K."/>
        </authorList>
    </citation>
    <scope>NUCLEOTIDE SEQUENCE [LARGE SCALE GENOMIC DNA]</scope>
    <source>
        <strain evidence="2">CAD2</strain>
    </source>
</reference>
<keyword evidence="3" id="KW-1185">Reference proteome</keyword>
<gene>
    <name evidence="2" type="ORF">CGCSCA2_v007739</name>
</gene>
<proteinExistence type="predicted"/>